<protein>
    <submittedName>
        <fullName evidence="2">Uncharacterized protein</fullName>
    </submittedName>
</protein>
<sequence length="198" mass="22178">MDLNLLNIIYMFFRLAPFIIVSYFTLHSIFNQDLKGIIYLVGLIVTTVVIVLIASIMPEAKGILPDDGYAKIKCTQLTLGKNYPISKLPLSQTVFGYTLAYLSYFIGVNNLQTQNITTFILFPILILADIYWSTTNLCSTPKYLMLSLIISAIIGLLWAMIIESTGMPNLAYLSGIANKDVCSRPTKSLYKCRPVNKK</sequence>
<feature type="transmembrane region" description="Helical" evidence="1">
    <location>
        <begin position="38"/>
        <end position="57"/>
    </location>
</feature>
<dbReference type="EMBL" id="GU943095">
    <property type="protein sequence ID" value="ADD95771.1"/>
    <property type="molecule type" value="Genomic_DNA"/>
</dbReference>
<name>D6PJ70_9ZZZZ</name>
<feature type="transmembrane region" description="Helical" evidence="1">
    <location>
        <begin position="6"/>
        <end position="26"/>
    </location>
</feature>
<evidence type="ECO:0000313" key="2">
    <source>
        <dbReference type="EMBL" id="ADD95771.1"/>
    </source>
</evidence>
<keyword evidence="1" id="KW-0472">Membrane</keyword>
<feature type="transmembrane region" description="Helical" evidence="1">
    <location>
        <begin position="115"/>
        <end position="132"/>
    </location>
</feature>
<keyword evidence="1" id="KW-1133">Transmembrane helix</keyword>
<feature type="transmembrane region" description="Helical" evidence="1">
    <location>
        <begin position="144"/>
        <end position="162"/>
    </location>
</feature>
<accession>D6PJ70</accession>
<evidence type="ECO:0000256" key="1">
    <source>
        <dbReference type="SAM" id="Phobius"/>
    </source>
</evidence>
<feature type="transmembrane region" description="Helical" evidence="1">
    <location>
        <begin position="90"/>
        <end position="108"/>
    </location>
</feature>
<organism evidence="2">
    <name type="scientific">uncultured organism MedDCM-OCT-S08-C195</name>
    <dbReference type="NCBI Taxonomy" id="743634"/>
    <lineage>
        <taxon>unclassified sequences</taxon>
        <taxon>environmental samples</taxon>
    </lineage>
</organism>
<keyword evidence="1" id="KW-0812">Transmembrane</keyword>
<proteinExistence type="predicted"/>
<reference evidence="2" key="1">
    <citation type="journal article" date="2010" name="ISME J.">
        <title>Metagenome of the Mediterranean deep chlorophyll maximum studied by direct and fosmid library 454 pyrosequencing.</title>
        <authorList>
            <person name="Ghai R."/>
            <person name="Martin-Cuadrado A.B."/>
            <person name="Molto A.G."/>
            <person name="Heredia I.G."/>
            <person name="Cabrera R."/>
            <person name="Martin J."/>
            <person name="Verdu M."/>
            <person name="Deschamps P."/>
            <person name="Moreira D."/>
            <person name="Lopez-Garcia P."/>
            <person name="Mira A."/>
            <person name="Rodriguez-Valera F."/>
        </authorList>
    </citation>
    <scope>NUCLEOTIDE SEQUENCE</scope>
</reference>
<dbReference type="AlphaFoldDB" id="D6PJ70"/>